<dbReference type="PANTHER" id="PTHR43078:SF6">
    <property type="entry name" value="UDP-GLUCURONIC ACID DECARBOXYLASE 1"/>
    <property type="match status" value="1"/>
</dbReference>
<dbReference type="Proteomes" id="UP000674938">
    <property type="component" value="Unassembled WGS sequence"/>
</dbReference>
<organism evidence="6 7">
    <name type="scientific">Vagococcus allomyrinae</name>
    <dbReference type="NCBI Taxonomy" id="2794353"/>
    <lineage>
        <taxon>Bacteria</taxon>
        <taxon>Bacillati</taxon>
        <taxon>Bacillota</taxon>
        <taxon>Bacilli</taxon>
        <taxon>Lactobacillales</taxon>
        <taxon>Enterococcaceae</taxon>
        <taxon>Vagococcus</taxon>
    </lineage>
</organism>
<dbReference type="Gene3D" id="3.40.50.720">
    <property type="entry name" value="NAD(P)-binding Rossmann-like Domain"/>
    <property type="match status" value="1"/>
</dbReference>
<dbReference type="GO" id="GO:0048040">
    <property type="term" value="F:UDP-glucuronate decarboxylase activity"/>
    <property type="evidence" value="ECO:0007669"/>
    <property type="project" value="TreeGrafter"/>
</dbReference>
<keyword evidence="3" id="KW-0520">NAD</keyword>
<dbReference type="PANTHER" id="PTHR43078">
    <property type="entry name" value="UDP-GLUCURONIC ACID DECARBOXYLASE-RELATED"/>
    <property type="match status" value="1"/>
</dbReference>
<reference evidence="6" key="1">
    <citation type="submission" date="2020-12" db="EMBL/GenBank/DDBJ databases">
        <title>Vagococcus allomyrinae sp. nov. and Enterococcus lavae sp. nov., isolated from the larvae of Allomyrina dichotoma.</title>
        <authorList>
            <person name="Lee S.D."/>
        </authorList>
    </citation>
    <scope>NUCLEOTIDE SEQUENCE</scope>
    <source>
        <strain evidence="6">BWB3-3</strain>
    </source>
</reference>
<accession>A0A940STY1</accession>
<evidence type="ECO:0000313" key="7">
    <source>
        <dbReference type="Proteomes" id="UP000674938"/>
    </source>
</evidence>
<name>A0A940STY1_9ENTE</name>
<dbReference type="SUPFAM" id="SSF51735">
    <property type="entry name" value="NAD(P)-binding Rossmann-fold domains"/>
    <property type="match status" value="1"/>
</dbReference>
<dbReference type="InterPro" id="IPR036291">
    <property type="entry name" value="NAD(P)-bd_dom_sf"/>
</dbReference>
<comment type="caution">
    <text evidence="6">The sequence shown here is derived from an EMBL/GenBank/DDBJ whole genome shotgun (WGS) entry which is preliminary data.</text>
</comment>
<dbReference type="EMBL" id="JAEEGA010000018">
    <property type="protein sequence ID" value="MBP1043662.1"/>
    <property type="molecule type" value="Genomic_DNA"/>
</dbReference>
<keyword evidence="2" id="KW-0210">Decarboxylase</keyword>
<dbReference type="GO" id="GO:0042732">
    <property type="term" value="P:D-xylose metabolic process"/>
    <property type="evidence" value="ECO:0007669"/>
    <property type="project" value="InterPro"/>
</dbReference>
<sequence>MLINNPLYMSDIQKILSAKSSWDTLKNSSFLIVGASGMIGSFLIDTLMTLNKKEGANIRIGAMGRSISKLKQRFLAYQEDELFTMLEGDITKGVPTSERFDYVFHAASNTHPEAYATDPIGTVMTNILGTQQVLDYAVKHQVTRTIFLSTVEVYGEALDNTTSFSETDFGYIDCNTLRAGYSEGKRASEALCQAYIEQKKIDVVIPRVCRVFGPTMLLNDSKASSQFIMKAARGEDIVLKSKGEQLFSYAYVADVVDALLFLLLNGQNGQAYNIASPEFNLQLKELAQSLATLANTKVIFDLPTETEAKGFSKVNRALLDTNKIRNLGWQPIFKLEETLSHTVAIVRENVL</sequence>
<dbReference type="InterPro" id="IPR001509">
    <property type="entry name" value="Epimerase_deHydtase"/>
</dbReference>
<gene>
    <name evidence="6" type="ORF">I6N95_21780</name>
</gene>
<feature type="domain" description="NAD-dependent epimerase/dehydratase" evidence="5">
    <location>
        <begin position="31"/>
        <end position="275"/>
    </location>
</feature>
<comment type="cofactor">
    <cofactor evidence="1">
        <name>NAD(+)</name>
        <dbReference type="ChEBI" id="CHEBI:57540"/>
    </cofactor>
</comment>
<dbReference type="InterPro" id="IPR044516">
    <property type="entry name" value="UXS-like"/>
</dbReference>
<dbReference type="Pfam" id="PF01370">
    <property type="entry name" value="Epimerase"/>
    <property type="match status" value="1"/>
</dbReference>
<evidence type="ECO:0000256" key="1">
    <source>
        <dbReference type="ARBA" id="ARBA00001911"/>
    </source>
</evidence>
<dbReference type="GO" id="GO:0005737">
    <property type="term" value="C:cytoplasm"/>
    <property type="evidence" value="ECO:0007669"/>
    <property type="project" value="TreeGrafter"/>
</dbReference>
<proteinExistence type="predicted"/>
<dbReference type="RefSeq" id="WP_209531476.1">
    <property type="nucleotide sequence ID" value="NZ_JAEEGA010000018.1"/>
</dbReference>
<protein>
    <submittedName>
        <fullName evidence="6">NAD-dependent epimerase/dehydratase family protein</fullName>
    </submittedName>
</protein>
<keyword evidence="4" id="KW-0456">Lyase</keyword>
<evidence type="ECO:0000313" key="6">
    <source>
        <dbReference type="EMBL" id="MBP1043662.1"/>
    </source>
</evidence>
<dbReference type="AlphaFoldDB" id="A0A940STY1"/>
<evidence type="ECO:0000256" key="4">
    <source>
        <dbReference type="ARBA" id="ARBA00023239"/>
    </source>
</evidence>
<dbReference type="GO" id="GO:0070403">
    <property type="term" value="F:NAD+ binding"/>
    <property type="evidence" value="ECO:0007669"/>
    <property type="project" value="InterPro"/>
</dbReference>
<evidence type="ECO:0000259" key="5">
    <source>
        <dbReference type="Pfam" id="PF01370"/>
    </source>
</evidence>
<evidence type="ECO:0000256" key="2">
    <source>
        <dbReference type="ARBA" id="ARBA00022793"/>
    </source>
</evidence>
<keyword evidence="7" id="KW-1185">Reference proteome</keyword>
<evidence type="ECO:0000256" key="3">
    <source>
        <dbReference type="ARBA" id="ARBA00023027"/>
    </source>
</evidence>